<dbReference type="Pfam" id="PF00115">
    <property type="entry name" value="COX1"/>
    <property type="match status" value="1"/>
</dbReference>
<feature type="transmembrane region" description="Helical" evidence="17">
    <location>
        <begin position="610"/>
        <end position="628"/>
    </location>
</feature>
<protein>
    <recommendedName>
        <fullName evidence="3">cytochrome-c oxidase</fullName>
        <ecNumber evidence="3">7.1.1.9</ecNumber>
    </recommendedName>
</protein>
<dbReference type="InterPro" id="IPR000883">
    <property type="entry name" value="Cyt_C_Oxase_1"/>
</dbReference>
<reference evidence="19" key="1">
    <citation type="submission" date="2020-05" db="EMBL/GenBank/DDBJ databases">
        <authorList>
            <person name="Chiriac C."/>
            <person name="Salcher M."/>
            <person name="Ghai R."/>
            <person name="Kavagutti S V."/>
        </authorList>
    </citation>
    <scope>NUCLEOTIDE SEQUENCE</scope>
</reference>
<evidence type="ECO:0000256" key="2">
    <source>
        <dbReference type="ARBA" id="ARBA00004673"/>
    </source>
</evidence>
<proteinExistence type="predicted"/>
<organism evidence="19">
    <name type="scientific">freshwater metagenome</name>
    <dbReference type="NCBI Taxonomy" id="449393"/>
    <lineage>
        <taxon>unclassified sequences</taxon>
        <taxon>metagenomes</taxon>
        <taxon>ecological metagenomes</taxon>
    </lineage>
</organism>
<evidence type="ECO:0000256" key="13">
    <source>
        <dbReference type="ARBA" id="ARBA00023004"/>
    </source>
</evidence>
<comment type="pathway">
    <text evidence="2">Energy metabolism; oxidative phosphorylation.</text>
</comment>
<keyword evidence="9" id="KW-0479">Metal-binding</keyword>
<dbReference type="GO" id="GO:0006119">
    <property type="term" value="P:oxidative phosphorylation"/>
    <property type="evidence" value="ECO:0007669"/>
    <property type="project" value="UniProtKB-UniPathway"/>
</dbReference>
<keyword evidence="6" id="KW-0349">Heme</keyword>
<dbReference type="InterPro" id="IPR036927">
    <property type="entry name" value="Cyt_c_oxase-like_su1_sf"/>
</dbReference>
<dbReference type="InterPro" id="IPR014241">
    <property type="entry name" value="Cyt_c_oxidase_su1_bac"/>
</dbReference>
<keyword evidence="10" id="KW-1278">Translocase</keyword>
<feature type="domain" description="Cytochrome oxidase subunit I profile" evidence="18">
    <location>
        <begin position="23"/>
        <end position="543"/>
    </location>
</feature>
<dbReference type="SUPFAM" id="SSF81442">
    <property type="entry name" value="Cytochrome c oxidase subunit I-like"/>
    <property type="match status" value="1"/>
</dbReference>
<evidence type="ECO:0000259" key="18">
    <source>
        <dbReference type="PROSITE" id="PS50855"/>
    </source>
</evidence>
<dbReference type="AlphaFoldDB" id="A0A6J6SH94"/>
<feature type="transmembrane region" description="Helical" evidence="17">
    <location>
        <begin position="588"/>
        <end position="604"/>
    </location>
</feature>
<keyword evidence="5" id="KW-1003">Cell membrane</keyword>
<feature type="transmembrane region" description="Helical" evidence="17">
    <location>
        <begin position="211"/>
        <end position="238"/>
    </location>
</feature>
<evidence type="ECO:0000256" key="17">
    <source>
        <dbReference type="SAM" id="Phobius"/>
    </source>
</evidence>
<evidence type="ECO:0000313" key="19">
    <source>
        <dbReference type="EMBL" id="CAB4733967.1"/>
    </source>
</evidence>
<dbReference type="FunFam" id="1.20.210.10:FF:000006">
    <property type="entry name" value="Cytochrome c oxidase subunit 1"/>
    <property type="match status" value="1"/>
</dbReference>
<keyword evidence="12 17" id="KW-1133">Transmembrane helix</keyword>
<evidence type="ECO:0000256" key="7">
    <source>
        <dbReference type="ARBA" id="ARBA00022660"/>
    </source>
</evidence>
<dbReference type="GO" id="GO:0004129">
    <property type="term" value="F:cytochrome-c oxidase activity"/>
    <property type="evidence" value="ECO:0007669"/>
    <property type="project" value="UniProtKB-EC"/>
</dbReference>
<feature type="transmembrane region" description="Helical" evidence="17">
    <location>
        <begin position="173"/>
        <end position="199"/>
    </location>
</feature>
<keyword evidence="13" id="KW-0408">Iron</keyword>
<dbReference type="InterPro" id="IPR023616">
    <property type="entry name" value="Cyt_c_oxase-like_su1_dom"/>
</dbReference>
<dbReference type="GO" id="GO:0005886">
    <property type="term" value="C:plasma membrane"/>
    <property type="evidence" value="ECO:0007669"/>
    <property type="project" value="UniProtKB-SubCell"/>
</dbReference>
<name>A0A6J6SH94_9ZZZZ</name>
<evidence type="ECO:0000256" key="11">
    <source>
        <dbReference type="ARBA" id="ARBA00022982"/>
    </source>
</evidence>
<evidence type="ECO:0000256" key="3">
    <source>
        <dbReference type="ARBA" id="ARBA00012949"/>
    </source>
</evidence>
<comment type="subcellular location">
    <subcellularLocation>
        <location evidence="1">Cell membrane</location>
        <topology evidence="1">Multi-pass membrane protein</topology>
    </subcellularLocation>
</comment>
<evidence type="ECO:0000256" key="10">
    <source>
        <dbReference type="ARBA" id="ARBA00022967"/>
    </source>
</evidence>
<dbReference type="NCBIfam" id="TIGR02891">
    <property type="entry name" value="CtaD_CoxA"/>
    <property type="match status" value="1"/>
</dbReference>
<dbReference type="Gene3D" id="1.10.287.70">
    <property type="match status" value="1"/>
</dbReference>
<dbReference type="UniPathway" id="UPA00705"/>
<evidence type="ECO:0000313" key="20">
    <source>
        <dbReference type="EMBL" id="CAB4970089.1"/>
    </source>
</evidence>
<dbReference type="EC" id="7.1.1.9" evidence="3"/>
<dbReference type="Gene3D" id="1.20.210.10">
    <property type="entry name" value="Cytochrome c oxidase-like, subunit I domain"/>
    <property type="match status" value="1"/>
</dbReference>
<keyword evidence="11" id="KW-0249">Electron transport</keyword>
<evidence type="ECO:0000256" key="4">
    <source>
        <dbReference type="ARBA" id="ARBA00022448"/>
    </source>
</evidence>
<dbReference type="EMBL" id="CAFBOF010000004">
    <property type="protein sequence ID" value="CAB4970089.1"/>
    <property type="molecule type" value="Genomic_DNA"/>
</dbReference>
<dbReference type="PROSITE" id="PS50855">
    <property type="entry name" value="COX1"/>
    <property type="match status" value="1"/>
</dbReference>
<dbReference type="PRINTS" id="PR01165">
    <property type="entry name" value="CYCOXIDASEI"/>
</dbReference>
<feature type="transmembrane region" description="Helical" evidence="17">
    <location>
        <begin position="294"/>
        <end position="315"/>
    </location>
</feature>
<evidence type="ECO:0000256" key="1">
    <source>
        <dbReference type="ARBA" id="ARBA00004651"/>
    </source>
</evidence>
<gene>
    <name evidence="19" type="ORF">UFOPK2683_01461</name>
    <name evidence="20" type="ORF">UFOPK3897_00342</name>
</gene>
<feature type="transmembrane region" description="Helical" evidence="17">
    <location>
        <begin position="82"/>
        <end position="103"/>
    </location>
</feature>
<dbReference type="PROSITE" id="PS00077">
    <property type="entry name" value="COX1_CUB"/>
    <property type="match status" value="1"/>
</dbReference>
<feature type="transmembrane region" description="Helical" evidence="17">
    <location>
        <begin position="124"/>
        <end position="145"/>
    </location>
</feature>
<evidence type="ECO:0000256" key="16">
    <source>
        <dbReference type="ARBA" id="ARBA00047816"/>
    </source>
</evidence>
<dbReference type="GO" id="GO:0022904">
    <property type="term" value="P:respiratory electron transport chain"/>
    <property type="evidence" value="ECO:0007669"/>
    <property type="project" value="TreeGrafter"/>
</dbReference>
<feature type="transmembrane region" description="Helical" evidence="17">
    <location>
        <begin position="327"/>
        <end position="351"/>
    </location>
</feature>
<feature type="transmembrane region" description="Helical" evidence="17">
    <location>
        <begin position="404"/>
        <end position="424"/>
    </location>
</feature>
<dbReference type="CDD" id="cd01662">
    <property type="entry name" value="Ubiquinol_Oxidase_I"/>
    <property type="match status" value="1"/>
</dbReference>
<keyword evidence="15 17" id="KW-0472">Membrane</keyword>
<evidence type="ECO:0000256" key="15">
    <source>
        <dbReference type="ARBA" id="ARBA00023136"/>
    </source>
</evidence>
<keyword evidence="8 17" id="KW-0812">Transmembrane</keyword>
<dbReference type="InterPro" id="IPR023615">
    <property type="entry name" value="Cyt_c_Oxase_su1_BS"/>
</dbReference>
<dbReference type="PANTHER" id="PTHR10422:SF18">
    <property type="entry name" value="CYTOCHROME C OXIDASE SUBUNIT 1"/>
    <property type="match status" value="1"/>
</dbReference>
<keyword evidence="4" id="KW-0813">Transport</keyword>
<feature type="transmembrane region" description="Helical" evidence="17">
    <location>
        <begin position="258"/>
        <end position="282"/>
    </location>
</feature>
<feature type="transmembrane region" description="Helical" evidence="17">
    <location>
        <begin position="482"/>
        <end position="503"/>
    </location>
</feature>
<keyword evidence="14" id="KW-0186">Copper</keyword>
<accession>A0A6J6SH94</accession>
<evidence type="ECO:0000256" key="9">
    <source>
        <dbReference type="ARBA" id="ARBA00022723"/>
    </source>
</evidence>
<sequence>MTTLAERPAPVVQKMPLPLRRPKATTGVWSWITTVDHKKIGIMYGALALVFFVVAGLEALLIRVQLFGPNGTVLTASQYNQVFTMHGTTMVFLVGMPMAVAFGNYLVPLQIGARDVAFPRINAFGFWIVLLGGIFIYSSFFLGGAPDGGWFGYTPLTSSPMSSGFLPGRGPDFWAIGLIFLGIGSTTSAVNFIVTILNMRAPGMTLMRMPVFVWMIFVIAFLTLFAMPIITVALIMVYTDRHFATNFFFAPKGGDPLLYQHLFWLFGHPEVYILILPGMGIVSEVLPVFARKPLFGRAVVIFSGIAIGFLGWSVWAHHMFTTGLGPVAVSAFSLATMLIAIPTGVKIFNWLGTVFKGSIRLTTAMLFSLGFIVMFTIGGVSGVLHSVVPGDTQQTDTYFVVAHFHYVLFGGLILAIFSGFYFWFPKFFGRMLNERIGKINFWTMLIGFNLTFFPMHLLGLYGQPRRTYRYDTGMGWTGLNQIVSIGSFLVAFSVLIFLVNVIFSLVAKRGAVAGNDPWDARTLEWSISSPPPAYNFAEIPQVSGPDGFWDQKYTEDDQGRLLAIPSGGSAPAKPESDGSGIHLPSPSIYPLVVAIGILPIAYGAVFENLIMVGAGVLVMLFGMYAWAIEPSTEEH</sequence>
<comment type="catalytic activity">
    <reaction evidence="16">
        <text>4 Fe(II)-[cytochrome c] + O2 + 8 H(+)(in) = 4 Fe(III)-[cytochrome c] + 2 H2O + 4 H(+)(out)</text>
        <dbReference type="Rhea" id="RHEA:11436"/>
        <dbReference type="Rhea" id="RHEA-COMP:10350"/>
        <dbReference type="Rhea" id="RHEA-COMP:14399"/>
        <dbReference type="ChEBI" id="CHEBI:15377"/>
        <dbReference type="ChEBI" id="CHEBI:15378"/>
        <dbReference type="ChEBI" id="CHEBI:15379"/>
        <dbReference type="ChEBI" id="CHEBI:29033"/>
        <dbReference type="ChEBI" id="CHEBI:29034"/>
        <dbReference type="EC" id="7.1.1.9"/>
    </reaction>
</comment>
<feature type="transmembrane region" description="Helical" evidence="17">
    <location>
        <begin position="42"/>
        <end position="62"/>
    </location>
</feature>
<dbReference type="GO" id="GO:0015990">
    <property type="term" value="P:electron transport coupled proton transport"/>
    <property type="evidence" value="ECO:0007669"/>
    <property type="project" value="InterPro"/>
</dbReference>
<evidence type="ECO:0000256" key="8">
    <source>
        <dbReference type="ARBA" id="ARBA00022692"/>
    </source>
</evidence>
<dbReference type="PANTHER" id="PTHR10422">
    <property type="entry name" value="CYTOCHROME C OXIDASE SUBUNIT 1"/>
    <property type="match status" value="1"/>
</dbReference>
<keyword evidence="7" id="KW-0679">Respiratory chain</keyword>
<dbReference type="GO" id="GO:0020037">
    <property type="term" value="F:heme binding"/>
    <property type="evidence" value="ECO:0007669"/>
    <property type="project" value="InterPro"/>
</dbReference>
<evidence type="ECO:0000256" key="6">
    <source>
        <dbReference type="ARBA" id="ARBA00022617"/>
    </source>
</evidence>
<feature type="transmembrane region" description="Helical" evidence="17">
    <location>
        <begin position="444"/>
        <end position="462"/>
    </location>
</feature>
<evidence type="ECO:0000256" key="12">
    <source>
        <dbReference type="ARBA" id="ARBA00022989"/>
    </source>
</evidence>
<evidence type="ECO:0000256" key="5">
    <source>
        <dbReference type="ARBA" id="ARBA00022475"/>
    </source>
</evidence>
<dbReference type="EMBL" id="CAEZYK010000113">
    <property type="protein sequence ID" value="CAB4733967.1"/>
    <property type="molecule type" value="Genomic_DNA"/>
</dbReference>
<evidence type="ECO:0000256" key="14">
    <source>
        <dbReference type="ARBA" id="ARBA00023008"/>
    </source>
</evidence>
<feature type="transmembrane region" description="Helical" evidence="17">
    <location>
        <begin position="363"/>
        <end position="384"/>
    </location>
</feature>
<dbReference type="GO" id="GO:0046872">
    <property type="term" value="F:metal ion binding"/>
    <property type="evidence" value="ECO:0007669"/>
    <property type="project" value="UniProtKB-KW"/>
</dbReference>